<accession>A0A345ZV06</accession>
<organism evidence="1 2">
    <name type="scientific">Pseudolabrys taiwanensis</name>
    <dbReference type="NCBI Taxonomy" id="331696"/>
    <lineage>
        <taxon>Bacteria</taxon>
        <taxon>Pseudomonadati</taxon>
        <taxon>Pseudomonadota</taxon>
        <taxon>Alphaproteobacteria</taxon>
        <taxon>Hyphomicrobiales</taxon>
        <taxon>Xanthobacteraceae</taxon>
        <taxon>Pseudolabrys</taxon>
    </lineage>
</organism>
<name>A0A345ZV06_9HYPH</name>
<dbReference type="KEGG" id="ptaw:DW352_09665"/>
<evidence type="ECO:0000313" key="1">
    <source>
        <dbReference type="EMBL" id="AXK80753.1"/>
    </source>
</evidence>
<gene>
    <name evidence="1" type="ORF">DW352_09665</name>
</gene>
<reference evidence="1 2" key="1">
    <citation type="submission" date="2018-07" db="EMBL/GenBank/DDBJ databases">
        <authorList>
            <person name="Quirk P.G."/>
            <person name="Krulwich T.A."/>
        </authorList>
    </citation>
    <scope>NUCLEOTIDE SEQUENCE [LARGE SCALE GENOMIC DNA]</scope>
    <source>
        <strain evidence="1 2">CC-BB4</strain>
    </source>
</reference>
<keyword evidence="2" id="KW-1185">Reference proteome</keyword>
<proteinExistence type="predicted"/>
<sequence length="62" mass="6301">MPADNEGLMIRAIFDAASRSAGGAELSIPVARGASDIHDLRAVLCAPGRASRGITTAPVRLG</sequence>
<protein>
    <submittedName>
        <fullName evidence="1">Uncharacterized protein</fullName>
    </submittedName>
</protein>
<evidence type="ECO:0000313" key="2">
    <source>
        <dbReference type="Proteomes" id="UP000254889"/>
    </source>
</evidence>
<dbReference type="AlphaFoldDB" id="A0A345ZV06"/>
<dbReference type="Proteomes" id="UP000254889">
    <property type="component" value="Chromosome"/>
</dbReference>
<dbReference type="EMBL" id="CP031417">
    <property type="protein sequence ID" value="AXK80753.1"/>
    <property type="molecule type" value="Genomic_DNA"/>
</dbReference>